<dbReference type="Proteomes" id="UP000029121">
    <property type="component" value="Unassembled WGS sequence"/>
</dbReference>
<reference evidence="2" key="1">
    <citation type="journal article" date="2013" name="Nat. Genet.">
        <title>The Capsella rubella genome and the genomic consequences of rapid mating system evolution.</title>
        <authorList>
            <person name="Slotte T."/>
            <person name="Hazzouri K.M."/>
            <person name="Agren J.A."/>
            <person name="Koenig D."/>
            <person name="Maumus F."/>
            <person name="Guo Y.L."/>
            <person name="Steige K."/>
            <person name="Platts A.E."/>
            <person name="Escobar J.S."/>
            <person name="Newman L.K."/>
            <person name="Wang W."/>
            <person name="Mandakova T."/>
            <person name="Vello E."/>
            <person name="Smith L.M."/>
            <person name="Henz S.R."/>
            <person name="Steffen J."/>
            <person name="Takuno S."/>
            <person name="Brandvain Y."/>
            <person name="Coop G."/>
            <person name="Andolfatto P."/>
            <person name="Hu T.T."/>
            <person name="Blanchette M."/>
            <person name="Clark R.M."/>
            <person name="Quesneville H."/>
            <person name="Nordborg M."/>
            <person name="Gaut B.S."/>
            <person name="Lysak M.A."/>
            <person name="Jenkins J."/>
            <person name="Grimwood J."/>
            <person name="Chapman J."/>
            <person name="Prochnik S."/>
            <person name="Shu S."/>
            <person name="Rokhsar D."/>
            <person name="Schmutz J."/>
            <person name="Weigel D."/>
            <person name="Wright S.I."/>
        </authorList>
    </citation>
    <scope>NUCLEOTIDE SEQUENCE [LARGE SCALE GENOMIC DNA]</scope>
    <source>
        <strain evidence="2">cv. Monte Gargano</strain>
    </source>
</reference>
<keyword evidence="2" id="KW-1185">Reference proteome</keyword>
<dbReference type="AlphaFoldDB" id="R0GQ28"/>
<organism evidence="1 2">
    <name type="scientific">Capsella rubella</name>
    <dbReference type="NCBI Taxonomy" id="81985"/>
    <lineage>
        <taxon>Eukaryota</taxon>
        <taxon>Viridiplantae</taxon>
        <taxon>Streptophyta</taxon>
        <taxon>Embryophyta</taxon>
        <taxon>Tracheophyta</taxon>
        <taxon>Spermatophyta</taxon>
        <taxon>Magnoliopsida</taxon>
        <taxon>eudicotyledons</taxon>
        <taxon>Gunneridae</taxon>
        <taxon>Pentapetalae</taxon>
        <taxon>rosids</taxon>
        <taxon>malvids</taxon>
        <taxon>Brassicales</taxon>
        <taxon>Brassicaceae</taxon>
        <taxon>Camelineae</taxon>
        <taxon>Capsella</taxon>
    </lineage>
</organism>
<accession>R0GQ28</accession>
<name>R0GQ28_9BRAS</name>
<feature type="non-terminal residue" evidence="1">
    <location>
        <position position="37"/>
    </location>
</feature>
<evidence type="ECO:0000313" key="2">
    <source>
        <dbReference type="Proteomes" id="UP000029121"/>
    </source>
</evidence>
<gene>
    <name evidence="1" type="ORF">CARUB_v10027664mg</name>
</gene>
<dbReference type="EMBL" id="KB870812">
    <property type="protein sequence ID" value="EOA14455.1"/>
    <property type="molecule type" value="Genomic_DNA"/>
</dbReference>
<proteinExistence type="predicted"/>
<sequence length="37" mass="4444">MVPPEMIYNYGGRRGFAMWKVTKTKENHEWDNEAIDE</sequence>
<protein>
    <submittedName>
        <fullName evidence="1">Uncharacterized protein</fullName>
    </submittedName>
</protein>
<evidence type="ECO:0000313" key="1">
    <source>
        <dbReference type="EMBL" id="EOA14455.1"/>
    </source>
</evidence>